<dbReference type="Proteomes" id="UP000663852">
    <property type="component" value="Unassembled WGS sequence"/>
</dbReference>
<evidence type="ECO:0000313" key="2">
    <source>
        <dbReference type="Proteomes" id="UP000663852"/>
    </source>
</evidence>
<dbReference type="EMBL" id="CAJNOJ010001511">
    <property type="protein sequence ID" value="CAF1552298.1"/>
    <property type="molecule type" value="Genomic_DNA"/>
</dbReference>
<dbReference type="AlphaFoldDB" id="A0A815X068"/>
<feature type="non-terminal residue" evidence="1">
    <location>
        <position position="134"/>
    </location>
</feature>
<gene>
    <name evidence="1" type="ORF">EDS130_LOCUS46085</name>
</gene>
<name>A0A815X068_ADIRI</name>
<proteinExistence type="predicted"/>
<accession>A0A815X068</accession>
<organism evidence="1 2">
    <name type="scientific">Adineta ricciae</name>
    <name type="common">Rotifer</name>
    <dbReference type="NCBI Taxonomy" id="249248"/>
    <lineage>
        <taxon>Eukaryota</taxon>
        <taxon>Metazoa</taxon>
        <taxon>Spiralia</taxon>
        <taxon>Gnathifera</taxon>
        <taxon>Rotifera</taxon>
        <taxon>Eurotatoria</taxon>
        <taxon>Bdelloidea</taxon>
        <taxon>Adinetida</taxon>
        <taxon>Adinetidae</taxon>
        <taxon>Adineta</taxon>
    </lineage>
</organism>
<comment type="caution">
    <text evidence="1">The sequence shown here is derived from an EMBL/GenBank/DDBJ whole genome shotgun (WGS) entry which is preliminary data.</text>
</comment>
<dbReference type="OrthoDB" id="10005532at2759"/>
<evidence type="ECO:0000313" key="1">
    <source>
        <dbReference type="EMBL" id="CAF1552298.1"/>
    </source>
</evidence>
<sequence length="134" mass="15573">MNITNTSHKQRPTFKEYGLLYKEYPEILTCSCKKIAINYEEFVQINYTLHQVCTSVFVTEEWFKYLSYTFPYSDINSDDSQWIGPALFQALDTFCQTANRVISNALTQFYSAQYISAIVTPSHIFTLQTETSIN</sequence>
<protein>
    <submittedName>
        <fullName evidence="1">Uncharacterized protein</fullName>
    </submittedName>
</protein>
<reference evidence="1" key="1">
    <citation type="submission" date="2021-02" db="EMBL/GenBank/DDBJ databases">
        <authorList>
            <person name="Nowell W R."/>
        </authorList>
    </citation>
    <scope>NUCLEOTIDE SEQUENCE</scope>
</reference>